<dbReference type="EMBL" id="NKXS01003148">
    <property type="protein sequence ID" value="PIN10731.1"/>
    <property type="molecule type" value="Genomic_DNA"/>
</dbReference>
<evidence type="ECO:0000313" key="1">
    <source>
        <dbReference type="EMBL" id="PIN10731.1"/>
    </source>
</evidence>
<protein>
    <submittedName>
        <fullName evidence="1">Uncharacterized protein</fullName>
    </submittedName>
</protein>
<comment type="caution">
    <text evidence="1">The sequence shown here is derived from an EMBL/GenBank/DDBJ whole genome shotgun (WGS) entry which is preliminary data.</text>
</comment>
<organism evidence="1 2">
    <name type="scientific">Handroanthus impetiginosus</name>
    <dbReference type="NCBI Taxonomy" id="429701"/>
    <lineage>
        <taxon>Eukaryota</taxon>
        <taxon>Viridiplantae</taxon>
        <taxon>Streptophyta</taxon>
        <taxon>Embryophyta</taxon>
        <taxon>Tracheophyta</taxon>
        <taxon>Spermatophyta</taxon>
        <taxon>Magnoliopsida</taxon>
        <taxon>eudicotyledons</taxon>
        <taxon>Gunneridae</taxon>
        <taxon>Pentapetalae</taxon>
        <taxon>asterids</taxon>
        <taxon>lamiids</taxon>
        <taxon>Lamiales</taxon>
        <taxon>Bignoniaceae</taxon>
        <taxon>Crescentiina</taxon>
        <taxon>Tabebuia alliance</taxon>
        <taxon>Handroanthus</taxon>
    </lineage>
</organism>
<proteinExistence type="predicted"/>
<keyword evidence="2" id="KW-1185">Reference proteome</keyword>
<accession>A0A2G9GZN2</accession>
<name>A0A2G9GZN2_9LAMI</name>
<evidence type="ECO:0000313" key="2">
    <source>
        <dbReference type="Proteomes" id="UP000231279"/>
    </source>
</evidence>
<sequence length="91" mass="10666">MMITKFDLQHSVVHLHKSYMKNLVYAVSWHFNSTADFKPGLSPCTLLQVLWCFHGRCKQGRLAKSKGTNCFLFLDPEKSLYARKRWNMLSK</sequence>
<reference evidence="2" key="1">
    <citation type="journal article" date="2018" name="Gigascience">
        <title>Genome assembly of the Pink Ipe (Handroanthus impetiginosus, Bignoniaceae), a highly valued, ecologically keystone Neotropical timber forest tree.</title>
        <authorList>
            <person name="Silva-Junior O.B."/>
            <person name="Grattapaglia D."/>
            <person name="Novaes E."/>
            <person name="Collevatti R.G."/>
        </authorList>
    </citation>
    <scope>NUCLEOTIDE SEQUENCE [LARGE SCALE GENOMIC DNA]</scope>
    <source>
        <strain evidence="2">cv. UFG-1</strain>
    </source>
</reference>
<dbReference type="Proteomes" id="UP000231279">
    <property type="component" value="Unassembled WGS sequence"/>
</dbReference>
<dbReference type="AlphaFoldDB" id="A0A2G9GZN2"/>
<gene>
    <name evidence="1" type="ORF">CDL12_16670</name>
</gene>